<dbReference type="EMBL" id="CAJNJA010038795">
    <property type="protein sequence ID" value="CAE7750623.1"/>
    <property type="molecule type" value="Genomic_DNA"/>
</dbReference>
<dbReference type="Gene3D" id="1.10.20.10">
    <property type="entry name" value="Histone, subunit A"/>
    <property type="match status" value="1"/>
</dbReference>
<evidence type="ECO:0000256" key="1">
    <source>
        <dbReference type="SAM" id="MobiDB-lite"/>
    </source>
</evidence>
<dbReference type="GO" id="GO:0046982">
    <property type="term" value="F:protein heterodimerization activity"/>
    <property type="evidence" value="ECO:0007669"/>
    <property type="project" value="InterPro"/>
</dbReference>
<gene>
    <name evidence="2" type="ORF">SNEC2469_LOCUS21760</name>
</gene>
<dbReference type="SUPFAM" id="SSF47113">
    <property type="entry name" value="Histone-fold"/>
    <property type="match status" value="1"/>
</dbReference>
<organism evidence="2 3">
    <name type="scientific">Symbiodinium necroappetens</name>
    <dbReference type="NCBI Taxonomy" id="1628268"/>
    <lineage>
        <taxon>Eukaryota</taxon>
        <taxon>Sar</taxon>
        <taxon>Alveolata</taxon>
        <taxon>Dinophyceae</taxon>
        <taxon>Suessiales</taxon>
        <taxon>Symbiodiniaceae</taxon>
        <taxon>Symbiodinium</taxon>
    </lineage>
</organism>
<protein>
    <submittedName>
        <fullName evidence="2">Uncharacterized protein</fullName>
    </submittedName>
</protein>
<dbReference type="AlphaFoldDB" id="A0A812XX87"/>
<feature type="compositionally biased region" description="Basic and acidic residues" evidence="1">
    <location>
        <begin position="39"/>
        <end position="58"/>
    </location>
</feature>
<feature type="region of interest" description="Disordered" evidence="1">
    <location>
        <begin position="36"/>
        <end position="85"/>
    </location>
</feature>
<dbReference type="Proteomes" id="UP000601435">
    <property type="component" value="Unassembled WGS sequence"/>
</dbReference>
<evidence type="ECO:0000313" key="2">
    <source>
        <dbReference type="EMBL" id="CAE7750623.1"/>
    </source>
</evidence>
<sequence>MARADEDPEMQELRRMTARQAAKAVKLEDEAIDAQLGVNHEEQVRAGEEAAEEVERTAPKKRLRKPVPSSQDDYEAARNVGRRRVRSLAESETFCTPARPPAPTVARDNAGHRVGGVRLDKIMDEIRKLQGAEAPEHLVPRVAFARLVQDTMTKLLKQRYADRAPEMRMTSEATAVLQDTAEWKCTDVLSAANKAASHTQGG</sequence>
<reference evidence="2" key="1">
    <citation type="submission" date="2021-02" db="EMBL/GenBank/DDBJ databases">
        <authorList>
            <person name="Dougan E. K."/>
            <person name="Rhodes N."/>
            <person name="Thang M."/>
            <person name="Chan C."/>
        </authorList>
    </citation>
    <scope>NUCLEOTIDE SEQUENCE</scope>
</reference>
<comment type="caution">
    <text evidence="2">The sequence shown here is derived from an EMBL/GenBank/DDBJ whole genome shotgun (WGS) entry which is preliminary data.</text>
</comment>
<dbReference type="InterPro" id="IPR009072">
    <property type="entry name" value="Histone-fold"/>
</dbReference>
<accession>A0A812XX87</accession>
<proteinExistence type="predicted"/>
<keyword evidence="3" id="KW-1185">Reference proteome</keyword>
<feature type="region of interest" description="Disordered" evidence="1">
    <location>
        <begin position="91"/>
        <end position="110"/>
    </location>
</feature>
<name>A0A812XX87_9DINO</name>
<evidence type="ECO:0000313" key="3">
    <source>
        <dbReference type="Proteomes" id="UP000601435"/>
    </source>
</evidence>